<organism evidence="1">
    <name type="scientific">Loa loa</name>
    <name type="common">Eye worm</name>
    <name type="synonym">Filaria loa</name>
    <dbReference type="NCBI Taxonomy" id="7209"/>
    <lineage>
        <taxon>Eukaryota</taxon>
        <taxon>Metazoa</taxon>
        <taxon>Ecdysozoa</taxon>
        <taxon>Nematoda</taxon>
        <taxon>Chromadorea</taxon>
        <taxon>Rhabditida</taxon>
        <taxon>Spirurina</taxon>
        <taxon>Spiruromorpha</taxon>
        <taxon>Filarioidea</taxon>
        <taxon>Onchocercidae</taxon>
        <taxon>Loa</taxon>
    </lineage>
</organism>
<dbReference type="KEGG" id="loa:LOAG_06425"/>
<dbReference type="InParanoid" id="A0A1S0TXZ5"/>
<dbReference type="AlphaFoldDB" id="A0A1S0TXZ5"/>
<reference evidence="1" key="1">
    <citation type="submission" date="2012-04" db="EMBL/GenBank/DDBJ databases">
        <title>The Genome Sequence of Loa loa.</title>
        <authorList>
            <consortium name="The Broad Institute Genome Sequencing Platform"/>
            <consortium name="Broad Institute Genome Sequencing Center for Infectious Disease"/>
            <person name="Nutman T.B."/>
            <person name="Fink D.L."/>
            <person name="Russ C."/>
            <person name="Young S."/>
            <person name="Zeng Q."/>
            <person name="Gargeya S."/>
            <person name="Alvarado L."/>
            <person name="Berlin A."/>
            <person name="Chapman S.B."/>
            <person name="Chen Z."/>
            <person name="Freedman E."/>
            <person name="Gellesch M."/>
            <person name="Goldberg J."/>
            <person name="Griggs A."/>
            <person name="Gujja S."/>
            <person name="Heilman E.R."/>
            <person name="Heiman D."/>
            <person name="Howarth C."/>
            <person name="Mehta T."/>
            <person name="Neiman D."/>
            <person name="Pearson M."/>
            <person name="Roberts A."/>
            <person name="Saif S."/>
            <person name="Shea T."/>
            <person name="Shenoy N."/>
            <person name="Sisk P."/>
            <person name="Stolte C."/>
            <person name="Sykes S."/>
            <person name="White J."/>
            <person name="Yandava C."/>
            <person name="Haas B."/>
            <person name="Henn M.R."/>
            <person name="Nusbaum C."/>
            <person name="Birren B."/>
        </authorList>
    </citation>
    <scope>NUCLEOTIDE SEQUENCE [LARGE SCALE GENOMIC DNA]</scope>
</reference>
<proteinExistence type="predicted"/>
<gene>
    <name evidence="1" type="ORF">LOAG_06425</name>
</gene>
<dbReference type="RefSeq" id="XP_003142009.1">
    <property type="nucleotide sequence ID" value="XM_003141961.2"/>
</dbReference>
<dbReference type="EMBL" id="JH712185">
    <property type="protein sequence ID" value="EFO22064.1"/>
    <property type="molecule type" value="Genomic_DNA"/>
</dbReference>
<dbReference type="CTD" id="9943836"/>
<sequence length="106" mass="11666">MIDSSRGPLSSLPFSLKYVLSPVGLHIGCQVQYKIDMNGITKEKTSSQSSSLHHIAPIHVGVVGMYVGQHAQCLCGEPKPSCEAFIVRLVELVDRCWVMVTVMCYQ</sequence>
<evidence type="ECO:0000313" key="1">
    <source>
        <dbReference type="EMBL" id="EFO22064.1"/>
    </source>
</evidence>
<dbReference type="GeneID" id="9943836"/>
<protein>
    <submittedName>
        <fullName evidence="1">Uncharacterized protein</fullName>
    </submittedName>
</protein>
<accession>A0A1S0TXZ5</accession>
<name>A0A1S0TXZ5_LOALO</name>